<comment type="caution">
    <text evidence="3">The sequence shown here is derived from an EMBL/GenBank/DDBJ whole genome shotgun (WGS) entry which is preliminary data.</text>
</comment>
<dbReference type="PANTHER" id="PTHR46163">
    <property type="entry name" value="TYROSINE-PROTEIN PHOSPHATASE-RELATED"/>
    <property type="match status" value="1"/>
</dbReference>
<organism evidence="3 4">
    <name type="scientific">Mesorhabditis spiculigera</name>
    <dbReference type="NCBI Taxonomy" id="96644"/>
    <lineage>
        <taxon>Eukaryota</taxon>
        <taxon>Metazoa</taxon>
        <taxon>Ecdysozoa</taxon>
        <taxon>Nematoda</taxon>
        <taxon>Chromadorea</taxon>
        <taxon>Rhabditida</taxon>
        <taxon>Rhabditina</taxon>
        <taxon>Rhabditomorpha</taxon>
        <taxon>Rhabditoidea</taxon>
        <taxon>Rhabditidae</taxon>
        <taxon>Mesorhabditinae</taxon>
        <taxon>Mesorhabditis</taxon>
    </lineage>
</organism>
<dbReference type="EMBL" id="CATQJA010001831">
    <property type="protein sequence ID" value="CAJ0568791.1"/>
    <property type="molecule type" value="Genomic_DNA"/>
</dbReference>
<dbReference type="Gene3D" id="3.90.190.10">
    <property type="entry name" value="Protein tyrosine phosphatase superfamily"/>
    <property type="match status" value="1"/>
</dbReference>
<feature type="compositionally biased region" description="Low complexity" evidence="1">
    <location>
        <begin position="156"/>
        <end position="166"/>
    </location>
</feature>
<dbReference type="InterPro" id="IPR000242">
    <property type="entry name" value="PTP_cat"/>
</dbReference>
<dbReference type="PRINTS" id="PR00700">
    <property type="entry name" value="PRTYPHPHTASE"/>
</dbReference>
<dbReference type="CDD" id="cd00047">
    <property type="entry name" value="PTPc"/>
    <property type="match status" value="1"/>
</dbReference>
<sequence length="512" mass="57466">MRKKKATPLPKSASKGKFPKAPPKQPSPKNGGAAGGVVLVRDTHQEARQQVVYPNSPRAPNQKKYHHQQQQQQQLSSGHAHRKAVSPGFYPSPRHHNKQGSHAAGKGQPRSPSPARPASESERPTELPTTATTTANTTALLQQQQLLQNAPPPPSSALSTTASTQPQLQQVAPPRDEDKTVKESQKGKGGGGGRDPDERQMAKLRNFVDNTLKLGIEGMETQWRLVKDHLPVAATRMDFDANPGKNRFQDMVCIDQTRVFLEQTHSDYIHASWVAVGEDRKAIVTQLPVPSAAPDFWEMCLQNEVQGILLILSPAEYGRFGAEHVFPSKGDFIHYRNHLKVGCVKRVEVAANWSLSVYTIKHGHRQRYVHVHHYSDWLHNGRPGKMEEMWQLEAIFRRYRHPHVYMSLSGGGRAGTFAAFQLAHWRLHSAKVEAVSIPSCITATRNFRMHAVQSAVQMQFLYLAITKHIFSMQSVDAILPEKESKFSRFLQLLTKYAQRDQLQMNRLGDGFF</sequence>
<feature type="region of interest" description="Disordered" evidence="1">
    <location>
        <begin position="1"/>
        <end position="130"/>
    </location>
</feature>
<keyword evidence="4" id="KW-1185">Reference proteome</keyword>
<evidence type="ECO:0000313" key="4">
    <source>
        <dbReference type="Proteomes" id="UP001177023"/>
    </source>
</evidence>
<feature type="compositionally biased region" description="Basic and acidic residues" evidence="1">
    <location>
        <begin position="174"/>
        <end position="186"/>
    </location>
</feature>
<feature type="domain" description="Tyrosine-protein phosphatase" evidence="2">
    <location>
        <begin position="242"/>
        <end position="468"/>
    </location>
</feature>
<dbReference type="Proteomes" id="UP001177023">
    <property type="component" value="Unassembled WGS sequence"/>
</dbReference>
<feature type="region of interest" description="Disordered" evidence="1">
    <location>
        <begin position="146"/>
        <end position="200"/>
    </location>
</feature>
<evidence type="ECO:0000256" key="1">
    <source>
        <dbReference type="SAM" id="MobiDB-lite"/>
    </source>
</evidence>
<feature type="non-terminal residue" evidence="3">
    <location>
        <position position="1"/>
    </location>
</feature>
<dbReference type="InterPro" id="IPR052782">
    <property type="entry name" value="Oocyte-zygote_transition_reg"/>
</dbReference>
<dbReference type="PANTHER" id="PTHR46163:SF15">
    <property type="entry name" value="TYROSINE-PROTEIN PHOSPHATASE DOMAIN-CONTAINING PROTEIN"/>
    <property type="match status" value="1"/>
</dbReference>
<dbReference type="InterPro" id="IPR029021">
    <property type="entry name" value="Prot-tyrosine_phosphatase-like"/>
</dbReference>
<protein>
    <recommendedName>
        <fullName evidence="2">Tyrosine-protein phosphatase domain-containing protein</fullName>
    </recommendedName>
</protein>
<dbReference type="PROSITE" id="PS50055">
    <property type="entry name" value="TYR_PHOSPHATASE_PTP"/>
    <property type="match status" value="1"/>
</dbReference>
<dbReference type="InterPro" id="IPR003595">
    <property type="entry name" value="Tyr_Pase_cat"/>
</dbReference>
<evidence type="ECO:0000313" key="3">
    <source>
        <dbReference type="EMBL" id="CAJ0568791.1"/>
    </source>
</evidence>
<dbReference type="SUPFAM" id="SSF52799">
    <property type="entry name" value="(Phosphotyrosine protein) phosphatases II"/>
    <property type="match status" value="1"/>
</dbReference>
<dbReference type="Pfam" id="PF00102">
    <property type="entry name" value="Y_phosphatase"/>
    <property type="match status" value="1"/>
</dbReference>
<dbReference type="AlphaFoldDB" id="A0AA36CIS5"/>
<evidence type="ECO:0000259" key="2">
    <source>
        <dbReference type="PROSITE" id="PS50055"/>
    </source>
</evidence>
<gene>
    <name evidence="3" type="ORF">MSPICULIGERA_LOCUS7303</name>
</gene>
<name>A0AA36CIS5_9BILA</name>
<reference evidence="3" key="1">
    <citation type="submission" date="2023-06" db="EMBL/GenBank/DDBJ databases">
        <authorList>
            <person name="Delattre M."/>
        </authorList>
    </citation>
    <scope>NUCLEOTIDE SEQUENCE</scope>
    <source>
        <strain evidence="3">AF72</strain>
    </source>
</reference>
<accession>A0AA36CIS5</accession>
<dbReference type="SMART" id="SM00194">
    <property type="entry name" value="PTPc"/>
    <property type="match status" value="1"/>
</dbReference>
<dbReference type="GO" id="GO:0004725">
    <property type="term" value="F:protein tyrosine phosphatase activity"/>
    <property type="evidence" value="ECO:0007669"/>
    <property type="project" value="InterPro"/>
</dbReference>
<proteinExistence type="predicted"/>
<dbReference type="SMART" id="SM00404">
    <property type="entry name" value="PTPc_motif"/>
    <property type="match status" value="1"/>
</dbReference>